<evidence type="ECO:0000256" key="1">
    <source>
        <dbReference type="SAM" id="MobiDB-lite"/>
    </source>
</evidence>
<gene>
    <name evidence="3" type="ORF">CYCCA115_LOCUS20536</name>
</gene>
<feature type="compositionally biased region" description="Acidic residues" evidence="1">
    <location>
        <begin position="68"/>
        <end position="83"/>
    </location>
</feature>
<feature type="region of interest" description="Disordered" evidence="1">
    <location>
        <begin position="199"/>
        <end position="229"/>
    </location>
</feature>
<keyword evidence="2" id="KW-0732">Signal</keyword>
<evidence type="ECO:0000256" key="2">
    <source>
        <dbReference type="SAM" id="SignalP"/>
    </source>
</evidence>
<feature type="region of interest" description="Disordered" evidence="1">
    <location>
        <begin position="53"/>
        <end position="83"/>
    </location>
</feature>
<dbReference type="AlphaFoldDB" id="A0AAD2G5X7"/>
<sequence length="229" mass="25210">MMQHPSINTLLLLLLVAAIAFPQSDAFSMPQRQSSSSLSSLMQSCASAPRSMALHSESSSAVTSSETTSEDNEEEADDDDDDEYEYVEYDLLEESDFSGSEWLVGTLMDSSPNRIDETWCRLAIDKDGKQLAVWGDNAEGTWKFDKASQFLSVSKTNIIGKKIWAGVIDDYYFAQGTVRGWSFFSAAAVVGQWQAKRLGVDPEEAGNPPWFGEDDEEEEGANSNGEALE</sequence>
<reference evidence="3" key="1">
    <citation type="submission" date="2023-08" db="EMBL/GenBank/DDBJ databases">
        <authorList>
            <person name="Audoor S."/>
            <person name="Bilcke G."/>
        </authorList>
    </citation>
    <scope>NUCLEOTIDE SEQUENCE</scope>
</reference>
<dbReference type="EMBL" id="CAKOGP040002180">
    <property type="protein sequence ID" value="CAJ1964241.1"/>
    <property type="molecule type" value="Genomic_DNA"/>
</dbReference>
<feature type="signal peptide" evidence="2">
    <location>
        <begin position="1"/>
        <end position="26"/>
    </location>
</feature>
<organism evidence="3 4">
    <name type="scientific">Cylindrotheca closterium</name>
    <dbReference type="NCBI Taxonomy" id="2856"/>
    <lineage>
        <taxon>Eukaryota</taxon>
        <taxon>Sar</taxon>
        <taxon>Stramenopiles</taxon>
        <taxon>Ochrophyta</taxon>
        <taxon>Bacillariophyta</taxon>
        <taxon>Bacillariophyceae</taxon>
        <taxon>Bacillariophycidae</taxon>
        <taxon>Bacillariales</taxon>
        <taxon>Bacillariaceae</taxon>
        <taxon>Cylindrotheca</taxon>
    </lineage>
</organism>
<keyword evidence="4" id="KW-1185">Reference proteome</keyword>
<feature type="chain" id="PRO_5042152942" evidence="2">
    <location>
        <begin position="27"/>
        <end position="229"/>
    </location>
</feature>
<evidence type="ECO:0000313" key="3">
    <source>
        <dbReference type="EMBL" id="CAJ1964241.1"/>
    </source>
</evidence>
<evidence type="ECO:0000313" key="4">
    <source>
        <dbReference type="Proteomes" id="UP001295423"/>
    </source>
</evidence>
<accession>A0AAD2G5X7</accession>
<proteinExistence type="predicted"/>
<comment type="caution">
    <text evidence="3">The sequence shown here is derived from an EMBL/GenBank/DDBJ whole genome shotgun (WGS) entry which is preliminary data.</text>
</comment>
<protein>
    <submittedName>
        <fullName evidence="3">Uncharacterized protein</fullName>
    </submittedName>
</protein>
<dbReference type="Proteomes" id="UP001295423">
    <property type="component" value="Unassembled WGS sequence"/>
</dbReference>
<name>A0AAD2G5X7_9STRA</name>
<feature type="compositionally biased region" description="Low complexity" evidence="1">
    <location>
        <begin position="56"/>
        <end position="67"/>
    </location>
</feature>